<evidence type="ECO:0000313" key="3">
    <source>
        <dbReference type="EMBL" id="QHQ62945.1"/>
    </source>
</evidence>
<dbReference type="InterPro" id="IPR015943">
    <property type="entry name" value="WD40/YVTN_repeat-like_dom_sf"/>
</dbReference>
<dbReference type="Gene3D" id="2.130.10.10">
    <property type="entry name" value="YVTN repeat-like/Quinoprotein amine dehydrogenase"/>
    <property type="match status" value="1"/>
</dbReference>
<sequence length="365" mass="41516">MKRKLRILLTLLILVILGACRNDTGVIKTDESMTGAADSKQGETKVGNSVESTGDQTNESMDESNAGETDESIKVPTADTMDESSDVIEPNTLYAEGEDNAIDNPVLLPAPPFSYYISDKVTDKENKPIQLNERSSKANEITDDEYWFINNELSMNTSQIPVPSQDTTGNLQDEIYSVWNDLLITSAFYDDSYIYCTYGSDYSEGYILNIYDAITLKLIYSLDFSNYRYSPDYMKEDYDYIQQKVVWASIKNNILYISHSHNTYAKSSKNMNAYITAIDLLDMSVLWRTDALVCNSRNFQIHGDVIICGYGFTNEPDYLYQIDINTGKVLDKMQLKSAASYIIQKDDVVFVRTYNTDYEFDIQEK</sequence>
<dbReference type="SUPFAM" id="SSF50998">
    <property type="entry name" value="Quinoprotein alcohol dehydrogenase-like"/>
    <property type="match status" value="1"/>
</dbReference>
<feature type="compositionally biased region" description="Polar residues" evidence="1">
    <location>
        <begin position="46"/>
        <end position="59"/>
    </location>
</feature>
<gene>
    <name evidence="3" type="ORF">Ana3638_20960</name>
</gene>
<accession>A0A6P1TU34</accession>
<keyword evidence="2" id="KW-0732">Signal</keyword>
<dbReference type="EMBL" id="CP048000">
    <property type="protein sequence ID" value="QHQ62945.1"/>
    <property type="molecule type" value="Genomic_DNA"/>
</dbReference>
<dbReference type="RefSeq" id="WP_161839767.1">
    <property type="nucleotide sequence ID" value="NZ_CP048000.1"/>
</dbReference>
<feature type="chain" id="PRO_5039006719" description="DUF5050 domain-containing protein" evidence="2">
    <location>
        <begin position="22"/>
        <end position="365"/>
    </location>
</feature>
<dbReference type="KEGG" id="anr:Ana3638_20960"/>
<protein>
    <recommendedName>
        <fullName evidence="5">DUF5050 domain-containing protein</fullName>
    </recommendedName>
</protein>
<dbReference type="PROSITE" id="PS51257">
    <property type="entry name" value="PROKAR_LIPOPROTEIN"/>
    <property type="match status" value="1"/>
</dbReference>
<evidence type="ECO:0000256" key="1">
    <source>
        <dbReference type="SAM" id="MobiDB-lite"/>
    </source>
</evidence>
<keyword evidence="4" id="KW-1185">Reference proteome</keyword>
<proteinExistence type="predicted"/>
<evidence type="ECO:0008006" key="5">
    <source>
        <dbReference type="Google" id="ProtNLM"/>
    </source>
</evidence>
<reference evidence="3 4" key="1">
    <citation type="submission" date="2020-01" db="EMBL/GenBank/DDBJ databases">
        <title>Genome analysis of Anaerocolumna sp. CBA3638.</title>
        <authorList>
            <person name="Kim J."/>
            <person name="Roh S.W."/>
        </authorList>
    </citation>
    <scope>NUCLEOTIDE SEQUENCE [LARGE SCALE GENOMIC DNA]</scope>
    <source>
        <strain evidence="3 4">CBA3638</strain>
    </source>
</reference>
<organism evidence="3 4">
    <name type="scientific">Anaerocolumna sedimenticola</name>
    <dbReference type="NCBI Taxonomy" id="2696063"/>
    <lineage>
        <taxon>Bacteria</taxon>
        <taxon>Bacillati</taxon>
        <taxon>Bacillota</taxon>
        <taxon>Clostridia</taxon>
        <taxon>Lachnospirales</taxon>
        <taxon>Lachnospiraceae</taxon>
        <taxon>Anaerocolumna</taxon>
    </lineage>
</organism>
<dbReference type="AlphaFoldDB" id="A0A6P1TU34"/>
<feature type="region of interest" description="Disordered" evidence="1">
    <location>
        <begin position="32"/>
        <end position="71"/>
    </location>
</feature>
<feature type="signal peptide" evidence="2">
    <location>
        <begin position="1"/>
        <end position="21"/>
    </location>
</feature>
<evidence type="ECO:0000256" key="2">
    <source>
        <dbReference type="SAM" id="SignalP"/>
    </source>
</evidence>
<dbReference type="Proteomes" id="UP000464314">
    <property type="component" value="Chromosome"/>
</dbReference>
<evidence type="ECO:0000313" key="4">
    <source>
        <dbReference type="Proteomes" id="UP000464314"/>
    </source>
</evidence>
<name>A0A6P1TU34_9FIRM</name>
<dbReference type="InterPro" id="IPR011047">
    <property type="entry name" value="Quinoprotein_ADH-like_sf"/>
</dbReference>